<dbReference type="PANTHER" id="PTHR43706:SF47">
    <property type="entry name" value="EXTERNAL NADH-UBIQUINONE OXIDOREDUCTASE 1, MITOCHONDRIAL-RELATED"/>
    <property type="match status" value="1"/>
</dbReference>
<dbReference type="eggNOG" id="COG1252">
    <property type="taxonomic scope" value="Bacteria"/>
</dbReference>
<comment type="caution">
    <text evidence="9">The sequence shown here is derived from an EMBL/GenBank/DDBJ whole genome shotgun (WGS) entry which is preliminary data.</text>
</comment>
<evidence type="ECO:0000259" key="8">
    <source>
        <dbReference type="Pfam" id="PF07992"/>
    </source>
</evidence>
<reference evidence="9 10" key="1">
    <citation type="submission" date="2013-10" db="EMBL/GenBank/DDBJ databases">
        <title>The Genome Sequence of Helicobacter canis NCTC 12740.</title>
        <authorList>
            <consortium name="The Broad Institute Genomics Platform"/>
            <person name="Earl A."/>
            <person name="Fox J.G."/>
            <person name="Shen Z."/>
            <person name="Young S.K."/>
            <person name="Zeng Q."/>
            <person name="Gargeya S."/>
            <person name="Fitzgerald M."/>
            <person name="Abouelleil A."/>
            <person name="Alvarado L."/>
            <person name="Chapman S.B."/>
            <person name="Gainer-Dewar J."/>
            <person name="Goldberg J."/>
            <person name="Griggs A."/>
            <person name="Gujja S."/>
            <person name="Hansen M."/>
            <person name="Howarth C."/>
            <person name="Imamovic A."/>
            <person name="Ireland A."/>
            <person name="Larimer J."/>
            <person name="McCowan C."/>
            <person name="Murphy C."/>
            <person name="Pearson M."/>
            <person name="Poon T.W."/>
            <person name="Priest M."/>
            <person name="Roberts A."/>
            <person name="Saif S."/>
            <person name="Shea T."/>
            <person name="Sykes S."/>
            <person name="Wortman J."/>
            <person name="Nusbaum C."/>
            <person name="Birren B."/>
        </authorList>
    </citation>
    <scope>NUCLEOTIDE SEQUENCE [LARGE SCALE GENOMIC DNA]</scope>
    <source>
        <strain evidence="9 10">NCTC 12740</strain>
    </source>
</reference>
<dbReference type="PANTHER" id="PTHR43706">
    <property type="entry name" value="NADH DEHYDROGENASE"/>
    <property type="match status" value="1"/>
</dbReference>
<gene>
    <name evidence="9" type="ORF">HMPREF2087_00955</name>
</gene>
<organism evidence="9 10">
    <name type="scientific">Helicobacter canis NCTC 12740</name>
    <dbReference type="NCBI Taxonomy" id="1357399"/>
    <lineage>
        <taxon>Bacteria</taxon>
        <taxon>Pseudomonadati</taxon>
        <taxon>Campylobacterota</taxon>
        <taxon>Epsilonproteobacteria</taxon>
        <taxon>Campylobacterales</taxon>
        <taxon>Helicobacteraceae</taxon>
        <taxon>Helicobacter</taxon>
    </lineage>
</organism>
<dbReference type="Proteomes" id="UP000018688">
    <property type="component" value="Unassembled WGS sequence"/>
</dbReference>
<dbReference type="PATRIC" id="fig|1357399.3.peg.1002"/>
<keyword evidence="4" id="KW-0274">FAD</keyword>
<evidence type="ECO:0000256" key="4">
    <source>
        <dbReference type="ARBA" id="ARBA00022827"/>
    </source>
</evidence>
<dbReference type="RefSeq" id="WP_023929901.1">
    <property type="nucleotide sequence ID" value="NZ_KI669458.1"/>
</dbReference>
<evidence type="ECO:0000256" key="5">
    <source>
        <dbReference type="ARBA" id="ARBA00023002"/>
    </source>
</evidence>
<keyword evidence="6" id="KW-0520">NAD</keyword>
<dbReference type="GO" id="GO:0050136">
    <property type="term" value="F:NADH dehydrogenase (quinone) (non-electrogenic) activity"/>
    <property type="evidence" value="ECO:0007669"/>
    <property type="project" value="UniProtKB-EC"/>
</dbReference>
<comment type="catalytic activity">
    <reaction evidence="7">
        <text>a quinone + NADH + H(+) = a quinol + NAD(+)</text>
        <dbReference type="Rhea" id="RHEA:46160"/>
        <dbReference type="ChEBI" id="CHEBI:15378"/>
        <dbReference type="ChEBI" id="CHEBI:24646"/>
        <dbReference type="ChEBI" id="CHEBI:57540"/>
        <dbReference type="ChEBI" id="CHEBI:57945"/>
        <dbReference type="ChEBI" id="CHEBI:132124"/>
        <dbReference type="EC" id="1.6.5.9"/>
    </reaction>
</comment>
<proteinExistence type="inferred from homology"/>
<dbReference type="Gene3D" id="3.50.50.100">
    <property type="match status" value="1"/>
</dbReference>
<keyword evidence="3" id="KW-0285">Flavoprotein</keyword>
<feature type="domain" description="FAD/NAD(P)-binding" evidence="8">
    <location>
        <begin position="5"/>
        <end position="348"/>
    </location>
</feature>
<dbReference type="EMBL" id="AZJJ01000002">
    <property type="protein sequence ID" value="ETD26572.1"/>
    <property type="molecule type" value="Genomic_DNA"/>
</dbReference>
<keyword evidence="5" id="KW-0560">Oxidoreductase</keyword>
<sequence>MKAPHIVFLGAGYATLSCIASLPKSIYNSAKWTLITKDSTHYESVLLHEVASGYKDREILHELGDILPKDIEIVQDSVRTINASSKQIICERGTYSYDVLILGLGFASDSFGISGVSEYALPLTNYHQAKAIHAKIEANLQAYKRTSDARYLRFVVCGGGFSGCELVATLSQEIPKQAKKLGIQQPIECVCIEALDNVLPMFSPTLAQKGRAYLEKLGVKVLSASKILSVLENGVQIACANDKGQNEQNQAEQEPQTTLIESFCTIWTAGVQGSLVIANSFGTPKSKLVITPYLHPKSLESSDSNATKDSSADIELESIFVLGDCGALLDEKTQRFFPPTAQLAQQQGIYLASILATYLQQYAAKDSAKVDSSAPIPPFSYKPQGTICSLGYCYGVGEVAGREVSGLIAIAIKRAIEWRWRRKIKAGKSH</sequence>
<keyword evidence="10" id="KW-1185">Reference proteome</keyword>
<evidence type="ECO:0000313" key="9">
    <source>
        <dbReference type="EMBL" id="ETD26572.1"/>
    </source>
</evidence>
<dbReference type="OrthoDB" id="9781621at2"/>
<name>V8CHL4_9HELI</name>
<accession>V8CHL4</accession>
<comment type="similarity">
    <text evidence="1">Belongs to the NADH dehydrogenase family.</text>
</comment>
<dbReference type="HOGENOM" id="CLU_021377_7_2_7"/>
<evidence type="ECO:0000256" key="2">
    <source>
        <dbReference type="ARBA" id="ARBA00012637"/>
    </source>
</evidence>
<dbReference type="InterPro" id="IPR036188">
    <property type="entry name" value="FAD/NAD-bd_sf"/>
</dbReference>
<dbReference type="PROSITE" id="PS51257">
    <property type="entry name" value="PROKAR_LIPOPROTEIN"/>
    <property type="match status" value="1"/>
</dbReference>
<evidence type="ECO:0000256" key="3">
    <source>
        <dbReference type="ARBA" id="ARBA00022630"/>
    </source>
</evidence>
<dbReference type="SUPFAM" id="SSF51905">
    <property type="entry name" value="FAD/NAD(P)-binding domain"/>
    <property type="match status" value="2"/>
</dbReference>
<dbReference type="AlphaFoldDB" id="V8CHL4"/>
<dbReference type="EC" id="1.6.5.9" evidence="2"/>
<protein>
    <recommendedName>
        <fullName evidence="2">NADH:ubiquinone reductase (non-electrogenic)</fullName>
        <ecNumber evidence="2">1.6.5.9</ecNumber>
    </recommendedName>
</protein>
<evidence type="ECO:0000313" key="10">
    <source>
        <dbReference type="Proteomes" id="UP000018688"/>
    </source>
</evidence>
<evidence type="ECO:0000256" key="1">
    <source>
        <dbReference type="ARBA" id="ARBA00005272"/>
    </source>
</evidence>
<dbReference type="STRING" id="1357399.HMPREF2087_00955"/>
<evidence type="ECO:0000256" key="7">
    <source>
        <dbReference type="ARBA" id="ARBA00047599"/>
    </source>
</evidence>
<dbReference type="InterPro" id="IPR023753">
    <property type="entry name" value="FAD/NAD-binding_dom"/>
</dbReference>
<dbReference type="Pfam" id="PF07992">
    <property type="entry name" value="Pyr_redox_2"/>
    <property type="match status" value="1"/>
</dbReference>
<evidence type="ECO:0000256" key="6">
    <source>
        <dbReference type="ARBA" id="ARBA00023027"/>
    </source>
</evidence>
<dbReference type="InterPro" id="IPR045024">
    <property type="entry name" value="NDH-2"/>
</dbReference>